<keyword evidence="6" id="KW-0865">Zymogen</keyword>
<gene>
    <name evidence="12" type="ORF">Pmani_009085</name>
</gene>
<comment type="similarity">
    <text evidence="1 8">Belongs to the peptidase C14A family.</text>
</comment>
<evidence type="ECO:0000256" key="9">
    <source>
        <dbReference type="SAM" id="MobiDB-lite"/>
    </source>
</evidence>
<dbReference type="PIRSF" id="PIRSF038001">
    <property type="entry name" value="Caspase_ICE"/>
    <property type="match status" value="1"/>
</dbReference>
<feature type="compositionally biased region" description="Gly residues" evidence="9">
    <location>
        <begin position="63"/>
        <end position="73"/>
    </location>
</feature>
<dbReference type="FunFam" id="3.40.50.1460:FF:000001">
    <property type="entry name" value="Caspase-3 preproprotein"/>
    <property type="match status" value="1"/>
</dbReference>
<keyword evidence="13" id="KW-1185">Reference proteome</keyword>
<evidence type="ECO:0000256" key="6">
    <source>
        <dbReference type="ARBA" id="ARBA00023145"/>
    </source>
</evidence>
<dbReference type="PANTHER" id="PTHR10454:SF232">
    <property type="entry name" value="AT03047P-RELATED"/>
    <property type="match status" value="1"/>
</dbReference>
<dbReference type="PROSITE" id="PS50207">
    <property type="entry name" value="CASPASE_P10"/>
    <property type="match status" value="1"/>
</dbReference>
<evidence type="ECO:0008006" key="14">
    <source>
        <dbReference type="Google" id="ProtNLM"/>
    </source>
</evidence>
<evidence type="ECO:0000313" key="12">
    <source>
        <dbReference type="EMBL" id="KAK4320016.1"/>
    </source>
</evidence>
<proteinExistence type="inferred from homology"/>
<dbReference type="GO" id="GO:0004197">
    <property type="term" value="F:cysteine-type endopeptidase activity"/>
    <property type="evidence" value="ECO:0007669"/>
    <property type="project" value="InterPro"/>
</dbReference>
<dbReference type="AlphaFoldDB" id="A0AAE1UH17"/>
<dbReference type="InterPro" id="IPR029030">
    <property type="entry name" value="Caspase-like_dom_sf"/>
</dbReference>
<evidence type="ECO:0000256" key="2">
    <source>
        <dbReference type="ARBA" id="ARBA00022670"/>
    </source>
</evidence>
<keyword evidence="2" id="KW-0645">Protease</keyword>
<dbReference type="CDD" id="cd00032">
    <property type="entry name" value="CASc"/>
    <property type="match status" value="1"/>
</dbReference>
<dbReference type="GO" id="GO:0016322">
    <property type="term" value="P:neuron remodeling"/>
    <property type="evidence" value="ECO:0007669"/>
    <property type="project" value="UniProtKB-ARBA"/>
</dbReference>
<dbReference type="InterPro" id="IPR015917">
    <property type="entry name" value="Pept_C14A"/>
</dbReference>
<dbReference type="SUPFAM" id="SSF52129">
    <property type="entry name" value="Caspase-like"/>
    <property type="match status" value="1"/>
</dbReference>
<dbReference type="GO" id="GO:0043525">
    <property type="term" value="P:positive regulation of neuron apoptotic process"/>
    <property type="evidence" value="ECO:0007669"/>
    <property type="project" value="TreeGrafter"/>
</dbReference>
<feature type="region of interest" description="Disordered" evidence="9">
    <location>
        <begin position="1"/>
        <end position="83"/>
    </location>
</feature>
<evidence type="ECO:0000259" key="10">
    <source>
        <dbReference type="PROSITE" id="PS50207"/>
    </source>
</evidence>
<dbReference type="PROSITE" id="PS01122">
    <property type="entry name" value="CASPASE_CYS"/>
    <property type="match status" value="1"/>
</dbReference>
<evidence type="ECO:0000259" key="11">
    <source>
        <dbReference type="PROSITE" id="PS50208"/>
    </source>
</evidence>
<evidence type="ECO:0000313" key="13">
    <source>
        <dbReference type="Proteomes" id="UP001292094"/>
    </source>
</evidence>
<organism evidence="12 13">
    <name type="scientific">Petrolisthes manimaculis</name>
    <dbReference type="NCBI Taxonomy" id="1843537"/>
    <lineage>
        <taxon>Eukaryota</taxon>
        <taxon>Metazoa</taxon>
        <taxon>Ecdysozoa</taxon>
        <taxon>Arthropoda</taxon>
        <taxon>Crustacea</taxon>
        <taxon>Multicrustacea</taxon>
        <taxon>Malacostraca</taxon>
        <taxon>Eumalacostraca</taxon>
        <taxon>Eucarida</taxon>
        <taxon>Decapoda</taxon>
        <taxon>Pleocyemata</taxon>
        <taxon>Anomura</taxon>
        <taxon>Galatheoidea</taxon>
        <taxon>Porcellanidae</taxon>
        <taxon>Petrolisthes</taxon>
    </lineage>
</organism>
<evidence type="ECO:0000256" key="4">
    <source>
        <dbReference type="ARBA" id="ARBA00022801"/>
    </source>
</evidence>
<dbReference type="GO" id="GO:0005737">
    <property type="term" value="C:cytoplasm"/>
    <property type="evidence" value="ECO:0007669"/>
    <property type="project" value="TreeGrafter"/>
</dbReference>
<dbReference type="GO" id="GO:0006508">
    <property type="term" value="P:proteolysis"/>
    <property type="evidence" value="ECO:0007669"/>
    <property type="project" value="UniProtKB-KW"/>
</dbReference>
<dbReference type="PRINTS" id="PR00376">
    <property type="entry name" value="IL1BCENZYME"/>
</dbReference>
<feature type="active site" evidence="7">
    <location>
        <position position="177"/>
    </location>
</feature>
<feature type="compositionally biased region" description="Basic and acidic residues" evidence="9">
    <location>
        <begin position="19"/>
        <end position="30"/>
    </location>
</feature>
<dbReference type="EMBL" id="JAWZYT010000700">
    <property type="protein sequence ID" value="KAK4320016.1"/>
    <property type="molecule type" value="Genomic_DNA"/>
</dbReference>
<dbReference type="Pfam" id="PF00656">
    <property type="entry name" value="Peptidase_C14"/>
    <property type="match status" value="1"/>
</dbReference>
<dbReference type="SMART" id="SM00115">
    <property type="entry name" value="CASc"/>
    <property type="match status" value="1"/>
</dbReference>
<feature type="domain" description="Caspase family p20" evidence="11">
    <location>
        <begin position="98"/>
        <end position="223"/>
    </location>
</feature>
<feature type="active site" evidence="7">
    <location>
        <position position="219"/>
    </location>
</feature>
<dbReference type="PROSITE" id="PS50208">
    <property type="entry name" value="CASPASE_P20"/>
    <property type="match status" value="1"/>
</dbReference>
<evidence type="ECO:0000256" key="8">
    <source>
        <dbReference type="RuleBase" id="RU003971"/>
    </source>
</evidence>
<keyword evidence="3" id="KW-0053">Apoptosis</keyword>
<dbReference type="InterPro" id="IPR002398">
    <property type="entry name" value="Pept_C14"/>
</dbReference>
<feature type="domain" description="Caspase family p10" evidence="10">
    <location>
        <begin position="244"/>
        <end position="339"/>
    </location>
</feature>
<feature type="compositionally biased region" description="Basic and acidic residues" evidence="9">
    <location>
        <begin position="1"/>
        <end position="11"/>
    </location>
</feature>
<evidence type="ECO:0000256" key="5">
    <source>
        <dbReference type="ARBA" id="ARBA00022807"/>
    </source>
</evidence>
<protein>
    <recommendedName>
        <fullName evidence="14">Caspase-1</fullName>
    </recommendedName>
</protein>
<dbReference type="InterPro" id="IPR011600">
    <property type="entry name" value="Pept_C14_caspase"/>
</dbReference>
<accession>A0AAE1UH17</accession>
<dbReference type="PANTHER" id="PTHR10454">
    <property type="entry name" value="CASPASE"/>
    <property type="match status" value="1"/>
</dbReference>
<sequence>METNVKENEIKEEGEEVKEESVKKCQDIEKQNGINGIMNTTDNVSQDGASKGQQEPDDDTGDGSTGGVTGGNETGLESRLARMPVSRESMRYSQSHLKRGHCVIFNHRHFDHVTGLGERNGTDRDRDQVQQLLKNLGFDVHVYNNLSVREIKDTIQDYSQEEYHRNSDMFAVVFMSHGEQDVLWGRDAYFKADFLFDQFTADRCKTLAGKPKLFFIQACRGDGLDSGVTLVRSQPSDETDSGYLAYKIPSTADFLICWSTVSGHYSWRNTTNGSWFVQSLVHVLEREASHDDLLSIMTSVNRYMINNFESNCPSQHHMHGKKQAASIVSTLMRKVYLGPKY</sequence>
<feature type="compositionally biased region" description="Polar residues" evidence="9">
    <location>
        <begin position="32"/>
        <end position="53"/>
    </location>
</feature>
<dbReference type="GO" id="GO:0045751">
    <property type="term" value="P:negative regulation of Toll signaling pathway"/>
    <property type="evidence" value="ECO:0007669"/>
    <property type="project" value="UniProtKB-ARBA"/>
</dbReference>
<dbReference type="Proteomes" id="UP001292094">
    <property type="component" value="Unassembled WGS sequence"/>
</dbReference>
<dbReference type="GO" id="GO:1990525">
    <property type="term" value="F:BIR domain binding"/>
    <property type="evidence" value="ECO:0007669"/>
    <property type="project" value="UniProtKB-ARBA"/>
</dbReference>
<comment type="caution">
    <text evidence="12">The sequence shown here is derived from an EMBL/GenBank/DDBJ whole genome shotgun (WGS) entry which is preliminary data.</text>
</comment>
<keyword evidence="5" id="KW-0788">Thiol protease</keyword>
<evidence type="ECO:0000256" key="1">
    <source>
        <dbReference type="ARBA" id="ARBA00010134"/>
    </source>
</evidence>
<dbReference type="GO" id="GO:0045476">
    <property type="term" value="P:nurse cell apoptotic process"/>
    <property type="evidence" value="ECO:0007669"/>
    <property type="project" value="UniProtKB-ARBA"/>
</dbReference>
<dbReference type="InterPro" id="IPR033139">
    <property type="entry name" value="Caspase_cys_AS"/>
</dbReference>
<name>A0AAE1UH17_9EUCA</name>
<evidence type="ECO:0000256" key="7">
    <source>
        <dbReference type="PIRSR" id="PIRSR038001-1"/>
    </source>
</evidence>
<dbReference type="Gene3D" id="3.40.50.1460">
    <property type="match status" value="1"/>
</dbReference>
<reference evidence="12" key="1">
    <citation type="submission" date="2023-11" db="EMBL/GenBank/DDBJ databases">
        <title>Genome assemblies of two species of porcelain crab, Petrolisthes cinctipes and Petrolisthes manimaculis (Anomura: Porcellanidae).</title>
        <authorList>
            <person name="Angst P."/>
        </authorList>
    </citation>
    <scope>NUCLEOTIDE SEQUENCE</scope>
    <source>
        <strain evidence="12">PB745_02</strain>
        <tissue evidence="12">Gill</tissue>
    </source>
</reference>
<evidence type="ECO:0000256" key="3">
    <source>
        <dbReference type="ARBA" id="ARBA00022703"/>
    </source>
</evidence>
<keyword evidence="4" id="KW-0378">Hydrolase</keyword>
<dbReference type="InterPro" id="IPR002138">
    <property type="entry name" value="Pept_C14_p10"/>
</dbReference>
<dbReference type="InterPro" id="IPR001309">
    <property type="entry name" value="Pept_C14_p20"/>
</dbReference>